<dbReference type="Proteomes" id="UP000237073">
    <property type="component" value="Unassembled WGS sequence"/>
</dbReference>
<dbReference type="Proteomes" id="UP000247005">
    <property type="component" value="Unassembled WGS sequence"/>
</dbReference>
<evidence type="ECO:0000313" key="4">
    <source>
        <dbReference type="Proteomes" id="UP000237073"/>
    </source>
</evidence>
<keyword evidence="1" id="KW-0812">Transmembrane</keyword>
<comment type="caution">
    <text evidence="3">The sequence shown here is derived from an EMBL/GenBank/DDBJ whole genome shotgun (WGS) entry which is preliminary data.</text>
</comment>
<reference evidence="4 5" key="1">
    <citation type="submission" date="2018-01" db="EMBL/GenBank/DDBJ databases">
        <title>Superficieibacter electus gen. nov., sp. nov., an extended-spectrum beta-lactamase possessing member of the Enterobacteriaceae family, isolated from intensive care unit surfaces.</title>
        <authorList>
            <person name="Potter R.F."/>
            <person name="D'Souza A.W."/>
        </authorList>
    </citation>
    <scope>NUCLEOTIDE SEQUENCE [LARGE SCALE GENOMIC DNA]</scope>
    <source>
        <strain evidence="3 5">BP-1</strain>
        <strain evidence="2 4">BP-2</strain>
    </source>
</reference>
<proteinExistence type="predicted"/>
<keyword evidence="1" id="KW-0472">Membrane</keyword>
<dbReference type="AlphaFoldDB" id="A0A2P5GRS4"/>
<dbReference type="EMBL" id="PQGE01000005">
    <property type="protein sequence ID" value="POP45963.1"/>
    <property type="molecule type" value="Genomic_DNA"/>
</dbReference>
<dbReference type="EMBL" id="PQGD01000006">
    <property type="protein sequence ID" value="POP49270.1"/>
    <property type="molecule type" value="Genomic_DNA"/>
</dbReference>
<sequence length="150" mass="16606">MMDPLVALIQESRWQVSLSALHNKKSRKSLIIGVIVFVGAIITLGFTLLSGMKDAARAEVDLLRSGQTVAAYQQSSQALQGRMTEDRFILLTRSMNFSDIEDYSFTSIEQVNNEESLSGNVSFNDGSQGAIKVLMRKEGDSWKLFAILVN</sequence>
<protein>
    <recommendedName>
        <fullName evidence="6">DUF4019 domain-containing protein</fullName>
    </recommendedName>
</protein>
<gene>
    <name evidence="3" type="ORF">CHU32_09200</name>
    <name evidence="2" type="ORF">CHU33_07655</name>
</gene>
<evidence type="ECO:0000313" key="2">
    <source>
        <dbReference type="EMBL" id="POP45963.1"/>
    </source>
</evidence>
<name>A0A2P5GRS4_9ENTR</name>
<feature type="transmembrane region" description="Helical" evidence="1">
    <location>
        <begin position="30"/>
        <end position="49"/>
    </location>
</feature>
<keyword evidence="1" id="KW-1133">Transmembrane helix</keyword>
<organism evidence="3 5">
    <name type="scientific">Superficieibacter electus</name>
    <dbReference type="NCBI Taxonomy" id="2022662"/>
    <lineage>
        <taxon>Bacteria</taxon>
        <taxon>Pseudomonadati</taxon>
        <taxon>Pseudomonadota</taxon>
        <taxon>Gammaproteobacteria</taxon>
        <taxon>Enterobacterales</taxon>
        <taxon>Enterobacteriaceae</taxon>
        <taxon>Superficieibacter</taxon>
    </lineage>
</organism>
<evidence type="ECO:0000313" key="3">
    <source>
        <dbReference type="EMBL" id="POP49270.1"/>
    </source>
</evidence>
<evidence type="ECO:0000313" key="5">
    <source>
        <dbReference type="Proteomes" id="UP000247005"/>
    </source>
</evidence>
<keyword evidence="4" id="KW-1185">Reference proteome</keyword>
<evidence type="ECO:0000256" key="1">
    <source>
        <dbReference type="SAM" id="Phobius"/>
    </source>
</evidence>
<accession>A0A2P5GRS4</accession>
<evidence type="ECO:0008006" key="6">
    <source>
        <dbReference type="Google" id="ProtNLM"/>
    </source>
</evidence>